<name>A0ABU8XGX4_9BURK</name>
<organism evidence="1 2">
    <name type="scientific">Variovorax robiniae</name>
    <dbReference type="NCBI Taxonomy" id="1836199"/>
    <lineage>
        <taxon>Bacteria</taxon>
        <taxon>Pseudomonadati</taxon>
        <taxon>Pseudomonadota</taxon>
        <taxon>Betaproteobacteria</taxon>
        <taxon>Burkholderiales</taxon>
        <taxon>Comamonadaceae</taxon>
        <taxon>Variovorax</taxon>
    </lineage>
</organism>
<keyword evidence="1" id="KW-0808">Transferase</keyword>
<comment type="caution">
    <text evidence="1">The sequence shown here is derived from an EMBL/GenBank/DDBJ whole genome shotgun (WGS) entry which is preliminary data.</text>
</comment>
<keyword evidence="2" id="KW-1185">Reference proteome</keyword>
<dbReference type="Proteomes" id="UP001367030">
    <property type="component" value="Unassembled WGS sequence"/>
</dbReference>
<keyword evidence="1" id="KW-0418">Kinase</keyword>
<evidence type="ECO:0000313" key="1">
    <source>
        <dbReference type="EMBL" id="MEJ8858320.1"/>
    </source>
</evidence>
<dbReference type="RefSeq" id="WP_340338384.1">
    <property type="nucleotide sequence ID" value="NZ_JBBKZS010000016.1"/>
</dbReference>
<proteinExistence type="predicted"/>
<sequence length="584" mass="63470">MPSVGIQVCLDLDGDFDCGAAEPATTTDASGNFVMSMAADTPLTPLLVAKIPANTDASAAAQGPYRLASRAKPVTAISALTTLDALRPRPAAAPVISAPMPSEAIPSAPMPPPWLGLAWTIDIHDPDDAEARRIGAAILPALAVAATRLVNNAAIPMGIQPATVLAARAAAQVLGAYIDPRTGTLLHTVAPRTLRVETLAKVQPETCATQPVIPISIRTRDAAPIDSKEVYVPAILQIGGTDAIATDIRGRGNSTWELMPKKPYRLKLGKKAALLGLPASKNWALLANYADKTLMRNALASCLSRMLGMDYTPAQRYVELTLNDDYVGVYQLSDLVEVANTRVNIGTPATAAVDPGMGFLLEIDRRLDETLWYYSPAGVPYTVKSDATAAQMQNLSGFINHLEGALFGENFKDPRTGYDAWLDADSLVDLYLINELFRNNDGFFSSTFAYRPRDGRLHFGPVWDFDIAAGNINYNGNDAMEGWWTRNQSAYVQRLLQDEQFERHLKVRWRYLAGRLPDLGEFAFATAAALAEPQARNFTRWPILDTWVWPNAVVKGSYAGELKYLIDWLSGRAGWMNGQLDNAP</sequence>
<reference evidence="1 2" key="1">
    <citation type="submission" date="2024-03" db="EMBL/GenBank/DDBJ databases">
        <title>Novel species of the genus Variovorax.</title>
        <authorList>
            <person name="Liu Q."/>
            <person name="Xin Y.-H."/>
        </authorList>
    </citation>
    <scope>NUCLEOTIDE SEQUENCE [LARGE SCALE GENOMIC DNA]</scope>
    <source>
        <strain evidence="1 2">KACC 18901</strain>
    </source>
</reference>
<dbReference type="InterPro" id="IPR014867">
    <property type="entry name" value="Spore_coat_CotH_CotH2/3/7"/>
</dbReference>
<evidence type="ECO:0000313" key="2">
    <source>
        <dbReference type="Proteomes" id="UP001367030"/>
    </source>
</evidence>
<dbReference type="EMBL" id="JBBKZS010000016">
    <property type="protein sequence ID" value="MEJ8858320.1"/>
    <property type="molecule type" value="Genomic_DNA"/>
</dbReference>
<gene>
    <name evidence="1" type="ORF">WKW79_27385</name>
</gene>
<dbReference type="Pfam" id="PF08757">
    <property type="entry name" value="CotH"/>
    <property type="match status" value="1"/>
</dbReference>
<accession>A0ABU8XGX4</accession>
<dbReference type="GO" id="GO:0016301">
    <property type="term" value="F:kinase activity"/>
    <property type="evidence" value="ECO:0007669"/>
    <property type="project" value="UniProtKB-KW"/>
</dbReference>
<protein>
    <submittedName>
        <fullName evidence="1">CotH kinase family protein</fullName>
    </submittedName>
</protein>